<dbReference type="GO" id="GO:0005634">
    <property type="term" value="C:nucleus"/>
    <property type="evidence" value="ECO:0007669"/>
    <property type="project" value="UniProtKB-SubCell"/>
</dbReference>
<dbReference type="PANTHER" id="PTHR24131:SF8">
    <property type="entry name" value="APOPTOSIS-STIMULATING OF P53 PROTEIN 2"/>
    <property type="match status" value="1"/>
</dbReference>
<dbReference type="SUPFAM" id="SSF48403">
    <property type="entry name" value="Ankyrin repeat"/>
    <property type="match status" value="1"/>
</dbReference>
<keyword evidence="7" id="KW-0237">DNA synthesis</keyword>
<dbReference type="Pfam" id="PF21704">
    <property type="entry name" value="POLH-Rev1_HhH"/>
    <property type="match status" value="1"/>
</dbReference>
<feature type="compositionally biased region" description="Basic and acidic residues" evidence="25">
    <location>
        <begin position="1770"/>
        <end position="1790"/>
    </location>
</feature>
<evidence type="ECO:0000256" key="15">
    <source>
        <dbReference type="ARBA" id="ARBA00022833"/>
    </source>
</evidence>
<protein>
    <recommendedName>
        <fullName evidence="21">DNA polymerase eta</fullName>
        <ecNumber evidence="5">2.7.7.7</ecNumber>
    </recommendedName>
</protein>
<evidence type="ECO:0000256" key="21">
    <source>
        <dbReference type="ARBA" id="ARBA00044975"/>
    </source>
</evidence>
<dbReference type="InterPro" id="IPR017961">
    <property type="entry name" value="DNA_pol_Y-fam_little_finger"/>
</dbReference>
<evidence type="ECO:0000256" key="23">
    <source>
        <dbReference type="PROSITE-ProRule" id="PRU00023"/>
    </source>
</evidence>
<dbReference type="Proteomes" id="UP001152622">
    <property type="component" value="Chromosome 5"/>
</dbReference>
<feature type="region of interest" description="Disordered" evidence="25">
    <location>
        <begin position="629"/>
        <end position="688"/>
    </location>
</feature>
<evidence type="ECO:0000256" key="20">
    <source>
        <dbReference type="ARBA" id="ARBA00023242"/>
    </source>
</evidence>
<keyword evidence="14" id="KW-0863">Zinc-finger</keyword>
<dbReference type="SUPFAM" id="SSF56672">
    <property type="entry name" value="DNA/RNA polymerases"/>
    <property type="match status" value="1"/>
</dbReference>
<feature type="repeat" description="ANK" evidence="23">
    <location>
        <begin position="1104"/>
        <end position="1136"/>
    </location>
</feature>
<dbReference type="GO" id="GO:0008270">
    <property type="term" value="F:zinc ion binding"/>
    <property type="evidence" value="ECO:0007669"/>
    <property type="project" value="UniProtKB-KW"/>
</dbReference>
<keyword evidence="6 24" id="KW-0728">SH3 domain</keyword>
<dbReference type="PROSITE" id="PS50173">
    <property type="entry name" value="UMUC"/>
    <property type="match status" value="1"/>
</dbReference>
<feature type="region of interest" description="Disordered" evidence="25">
    <location>
        <begin position="123"/>
        <end position="144"/>
    </location>
</feature>
<dbReference type="FunFam" id="3.30.1490.100:FF:000007">
    <property type="entry name" value="DNA polymerase eta"/>
    <property type="match status" value="1"/>
</dbReference>
<dbReference type="SMART" id="SM00326">
    <property type="entry name" value="SH3"/>
    <property type="match status" value="1"/>
</dbReference>
<dbReference type="GO" id="GO:0002039">
    <property type="term" value="F:p53 binding"/>
    <property type="evidence" value="ECO:0007669"/>
    <property type="project" value="InterPro"/>
</dbReference>
<dbReference type="InterPro" id="IPR036770">
    <property type="entry name" value="Ankyrin_rpt-contain_sf"/>
</dbReference>
<evidence type="ECO:0000256" key="10">
    <source>
        <dbReference type="ARBA" id="ARBA00022703"/>
    </source>
</evidence>
<feature type="compositionally biased region" description="Polar residues" evidence="25">
    <location>
        <begin position="124"/>
        <end position="144"/>
    </location>
</feature>
<keyword evidence="30" id="KW-1185">Reference proteome</keyword>
<dbReference type="Pfam" id="PF00018">
    <property type="entry name" value="SH3_1"/>
    <property type="match status" value="1"/>
</dbReference>
<dbReference type="GO" id="GO:0003887">
    <property type="term" value="F:DNA-directed DNA polymerase activity"/>
    <property type="evidence" value="ECO:0007669"/>
    <property type="project" value="UniProtKB-EC"/>
</dbReference>
<comment type="catalytic activity">
    <reaction evidence="22">
        <text>DNA(n) + a 2'-deoxyribonucleoside 5'-triphosphate = DNA(n+1) + diphosphate</text>
        <dbReference type="Rhea" id="RHEA:22508"/>
        <dbReference type="Rhea" id="RHEA-COMP:17339"/>
        <dbReference type="Rhea" id="RHEA-COMP:17340"/>
        <dbReference type="ChEBI" id="CHEBI:33019"/>
        <dbReference type="ChEBI" id="CHEBI:61560"/>
        <dbReference type="ChEBI" id="CHEBI:173112"/>
        <dbReference type="EC" id="2.7.7.7"/>
    </reaction>
</comment>
<feature type="compositionally biased region" description="Basic and acidic residues" evidence="25">
    <location>
        <begin position="294"/>
        <end position="309"/>
    </location>
</feature>
<gene>
    <name evidence="29" type="ORF">SKAU_G00180150</name>
</gene>
<evidence type="ECO:0000313" key="30">
    <source>
        <dbReference type="Proteomes" id="UP001152622"/>
    </source>
</evidence>
<feature type="region of interest" description="Disordered" evidence="25">
    <location>
        <begin position="213"/>
        <end position="239"/>
    </location>
</feature>
<keyword evidence="11" id="KW-0479">Metal-binding</keyword>
<keyword evidence="8" id="KW-0808">Transferase</keyword>
<dbReference type="GO" id="GO:0006281">
    <property type="term" value="P:DNA repair"/>
    <property type="evidence" value="ECO:0007669"/>
    <property type="project" value="UniProtKB-KW"/>
</dbReference>
<evidence type="ECO:0000256" key="13">
    <source>
        <dbReference type="ARBA" id="ARBA00022763"/>
    </source>
</evidence>
<dbReference type="Pfam" id="PF11799">
    <property type="entry name" value="IMS_C"/>
    <property type="match status" value="1"/>
</dbReference>
<keyword evidence="10" id="KW-0053">Apoptosis</keyword>
<organism evidence="29 30">
    <name type="scientific">Synaphobranchus kaupii</name>
    <name type="common">Kaup's arrowtooth eel</name>
    <dbReference type="NCBI Taxonomy" id="118154"/>
    <lineage>
        <taxon>Eukaryota</taxon>
        <taxon>Metazoa</taxon>
        <taxon>Chordata</taxon>
        <taxon>Craniata</taxon>
        <taxon>Vertebrata</taxon>
        <taxon>Euteleostomi</taxon>
        <taxon>Actinopterygii</taxon>
        <taxon>Neopterygii</taxon>
        <taxon>Teleostei</taxon>
        <taxon>Anguilliformes</taxon>
        <taxon>Synaphobranchidae</taxon>
        <taxon>Synaphobranchus</taxon>
    </lineage>
</organism>
<evidence type="ECO:0000259" key="28">
    <source>
        <dbReference type="PROSITE" id="PS51907"/>
    </source>
</evidence>
<feature type="compositionally biased region" description="Pro residues" evidence="25">
    <location>
        <begin position="923"/>
        <end position="932"/>
    </location>
</feature>
<dbReference type="Gene3D" id="1.10.150.20">
    <property type="entry name" value="5' to 3' exonuclease, C-terminal subdomain"/>
    <property type="match status" value="1"/>
</dbReference>
<keyword evidence="20" id="KW-0539">Nucleus</keyword>
<keyword evidence="17" id="KW-0832">Ubl conjugation</keyword>
<keyword evidence="13" id="KW-0227">DNA damage</keyword>
<keyword evidence="16" id="KW-0460">Magnesium</keyword>
<feature type="region of interest" description="Disordered" evidence="25">
    <location>
        <begin position="782"/>
        <end position="803"/>
    </location>
</feature>
<feature type="region of interest" description="Disordered" evidence="25">
    <location>
        <begin position="441"/>
        <end position="480"/>
    </location>
</feature>
<feature type="repeat" description="ANK" evidence="23">
    <location>
        <begin position="1071"/>
        <end position="1103"/>
    </location>
</feature>
<dbReference type="SUPFAM" id="SSF100879">
    <property type="entry name" value="Lesion bypass DNA polymerase (Y-family), little finger domain"/>
    <property type="match status" value="1"/>
</dbReference>
<dbReference type="InterPro" id="IPR036775">
    <property type="entry name" value="DNA_pol_Y-fam_lit_finger_sf"/>
</dbReference>
<dbReference type="PANTHER" id="PTHR24131">
    <property type="entry name" value="APOPTOSIS-STIMULATING OF P53 PROTEIN"/>
    <property type="match status" value="1"/>
</dbReference>
<comment type="similarity">
    <text evidence="4">Belongs to the DNA polymerase type-Y family.</text>
</comment>
<keyword evidence="9" id="KW-0548">Nucleotidyltransferase</keyword>
<feature type="compositionally biased region" description="Polar residues" evidence="25">
    <location>
        <begin position="1755"/>
        <end position="1768"/>
    </location>
</feature>
<name>A0A9Q1FMP8_SYNKA</name>
<feature type="region of interest" description="Disordered" evidence="25">
    <location>
        <begin position="278"/>
        <end position="309"/>
    </location>
</feature>
<feature type="compositionally biased region" description="Basic and acidic residues" evidence="25">
    <location>
        <begin position="782"/>
        <end position="791"/>
    </location>
</feature>
<evidence type="ECO:0000256" key="6">
    <source>
        <dbReference type="ARBA" id="ARBA00022443"/>
    </source>
</evidence>
<dbReference type="InterPro" id="IPR043128">
    <property type="entry name" value="Rev_trsase/Diguanyl_cyclase"/>
</dbReference>
<dbReference type="FunFam" id="1.25.40.20:FF:000008">
    <property type="entry name" value="Apoptosis-stimulating of p53 protein 2 isoform 1"/>
    <property type="match status" value="1"/>
</dbReference>
<evidence type="ECO:0000256" key="12">
    <source>
        <dbReference type="ARBA" id="ARBA00022737"/>
    </source>
</evidence>
<dbReference type="Pfam" id="PF00817">
    <property type="entry name" value="IMS"/>
    <property type="match status" value="1"/>
</dbReference>
<dbReference type="FunFam" id="1.10.150.20:FF:000014">
    <property type="entry name" value="Polymerase (DNA directed), eta"/>
    <property type="match status" value="1"/>
</dbReference>
<reference evidence="29" key="1">
    <citation type="journal article" date="2023" name="Science">
        <title>Genome structures resolve the early diversification of teleost fishes.</title>
        <authorList>
            <person name="Parey E."/>
            <person name="Louis A."/>
            <person name="Montfort J."/>
            <person name="Bouchez O."/>
            <person name="Roques C."/>
            <person name="Iampietro C."/>
            <person name="Lluch J."/>
            <person name="Castinel A."/>
            <person name="Donnadieu C."/>
            <person name="Desvignes T."/>
            <person name="Floi Bucao C."/>
            <person name="Jouanno E."/>
            <person name="Wen M."/>
            <person name="Mejri S."/>
            <person name="Dirks R."/>
            <person name="Jansen H."/>
            <person name="Henkel C."/>
            <person name="Chen W.J."/>
            <person name="Zahm M."/>
            <person name="Cabau C."/>
            <person name="Klopp C."/>
            <person name="Thompson A.W."/>
            <person name="Robinson-Rechavi M."/>
            <person name="Braasch I."/>
            <person name="Lecointre G."/>
            <person name="Bobe J."/>
            <person name="Postlethwait J.H."/>
            <person name="Berthelot C."/>
            <person name="Roest Crollius H."/>
            <person name="Guiguen Y."/>
        </authorList>
    </citation>
    <scope>NUCLEOTIDE SEQUENCE</scope>
    <source>
        <strain evidence="29">WJC10195</strain>
    </source>
</reference>
<dbReference type="Pfam" id="PF18439">
    <property type="entry name" value="zf_UBZ"/>
    <property type="match status" value="1"/>
</dbReference>
<dbReference type="InterPro" id="IPR043502">
    <property type="entry name" value="DNA/RNA_pol_sf"/>
</dbReference>
<sequence length="2012" mass="220682">MWRGSGEFRGQRGGNGMWARLGRSHKVAQGVHKLNGSNQFRFQIQSLPDQTPTSTDHTDNRFFSVIKLASERHSLRELERGKPFLEAVIGKCRIERGSLRTASDRRRVPAQVPFRRDVFRRESPSLNKLSASSTPPEGPQTSAAGASAFYDTRGLAVAGGWRGGEDAGYSAALGAAEGRGALLPAARASARPRLRSQMAAPAWVEAFSAPPRGSRVPEHMAKRNGVKGPTDRRMENGVAPPRMDMTLTELQEMASRQQQQIDAQQQLLASKEQRLRYLKQQDQRQQQQQQQASEQEKLRKLRENAESQEARLKKVRALKGQVEQKRLGNGKLVEEIEQMSSLFQQKQRELVAAVSKVEDLSRQLEMLKNGKMDAFHDNQSSAAELDRMYKELQLRNRLNQEQNAKLLLQRESLNKRNQEVAAMDRRVGELRDRLWKKKVALQQKENLPNGIPVRDKAAKSEHHKPPVDGNPPQQNGPSRVAAVGPYIQSATMPRGLVNGDALLKPAYPDGTVTLPFQDSPLKGQTRGRAPGGPRLHLAKLSDQGGSVPESNGAHGPSPTSAMEQEPAAPTLRKNQSSEDLVRDVQVTLYRPLAAFTGITGPRLWEDLHFHLSRALLANSGKGPVKVPPPVASKPKQVNLPSGLPAAQPTYGRPAVNAGTFPGKTKTPGQHPSHSQTLPLPPKQDPPVAAAVRPFTPELAPQGFHKPPTAAGSSIYSMYTKQAMPGKGFQSIHGALSRSQSRPSPFVSMYGKPVVPGGVQQSQGTYPENPYAERLDTEVDHGVPTPETERAPRPLSPTKLLPFISNPYRHQSDVDLEALRKKLYHAPRPLKKRSSITEAEGPAGPNIQKLLYQKTTLAAMETIATSTPFYQPRPPGGEEEIAEPAPAPEPAPTQGPPHEAPPLMDEAPELLAPEPVVESDPEDFVPPPPPSHPAPILGDLPTLPLPPAPVLDLPDEEEDEEEEPEPGLPPPPEAFLEEFPPYPPPPYPSGGEQDSLGEDTFSMKPPEVTGQVTLPLGKRTNLRKTGSERIDHSMRVKFNPLALLLDSSLEGEFDLVQRIIYEVEDPSLPNDEGITALHNAVCAGHTEIVKFLVQFGVNVNAADSDGWTPLHCAASCNNVQVCKFLVESGAAVFAMTYSDLQTAADKCEEMEEGYTQCSQFLYGVQEKMGIMNRCVIYSLWDYEHDNEDELQFKEGDCMTILRREDEDESEWWWARMGDAEGYIPRNLLGRASVMDYGKERVVALVDMDCFYVQVEQRLKPELKGKPCVVAQYKTWKGGGIIAVSYEARAHGVTRNMWADDAKKLCPDLLVARVRESHGKADLTHYREASVEVMEIMSRFAVVERASIDEAYMDLTANVQQRLKDMEGRRVEPELLKTSYVQGFPQADEDQQGATEGTAPDKEEQRARGLQEWLTSLSCGAQAELQLAVGGPDRGGDEGGRGGAHGLPLLRWDRTQQELQGLLVLAKLACGLNKPNRQTILPLGSVPELFSSLPICKIRSLGGKLGASIAETMEVENIGELTRFTQGQLGQHFGEKTGQWLFDLCRGIDFESVKPRQLPKSIGCSKNFPGKTALATREQVQHWLQQLALELEERLTKDREMNGRVARQLTVGVRQIADRSSFSRCCALSRYEAAKISSDGFAIIKSLNTAGNHQAASATLPATLRRGDSRLLDQRRRRHAEPRPLRLQQNHASESQEAGRHPVPLFQKAAEKRGGGKEPPSSSDTTPRPPADEAPSESGASAFPAKAAASPGARNPTAGTQRAGISSFFQRKTLENRDLPGDGEEASRECRGKRGGNRWTFIGRRGGDEDSLCCERCGLRVSAWDMPEHTDYHFASDLQKSLSSSSSSISGQIRDLLLAPPLSIGMLQSSRETGSRFGLTVEVGQGPSGNLAGAQRCRCVHNGSAVLGFWVPGLMFTCVGGGPRTAKGRSSAAVQRKINESISEGQPWRHLKQRFLALALGEQAPLRAGEPASVTDLTKYLALPARRPRPSSEDGADREPDSDTTTRPTPPPPS</sequence>
<feature type="domain" description="UBZ3-type" evidence="28">
    <location>
        <begin position="1805"/>
        <end position="1839"/>
    </location>
</feature>
<dbReference type="PROSITE" id="PS50002">
    <property type="entry name" value="SH3"/>
    <property type="match status" value="1"/>
</dbReference>
<feature type="compositionally biased region" description="Low complexity" evidence="25">
    <location>
        <begin position="1736"/>
        <end position="1751"/>
    </location>
</feature>
<feature type="compositionally biased region" description="Basic and acidic residues" evidence="25">
    <location>
        <begin position="1988"/>
        <end position="1999"/>
    </location>
</feature>
<comment type="cofactor">
    <cofactor evidence="1">
        <name>Mn(2+)</name>
        <dbReference type="ChEBI" id="CHEBI:29035"/>
    </cofactor>
</comment>
<accession>A0A9Q1FMP8</accession>
<feature type="region of interest" description="Disordered" evidence="25">
    <location>
        <begin position="1969"/>
        <end position="2012"/>
    </location>
</feature>
<proteinExistence type="inferred from homology"/>
<evidence type="ECO:0000256" key="17">
    <source>
        <dbReference type="ARBA" id="ARBA00022843"/>
    </source>
</evidence>
<dbReference type="EC" id="2.7.7.7" evidence="5"/>
<feature type="compositionally biased region" description="Pro residues" evidence="25">
    <location>
        <begin position="884"/>
        <end position="899"/>
    </location>
</feature>
<evidence type="ECO:0000256" key="16">
    <source>
        <dbReference type="ARBA" id="ARBA00022842"/>
    </source>
</evidence>
<dbReference type="GO" id="GO:0009411">
    <property type="term" value="P:response to UV"/>
    <property type="evidence" value="ECO:0007669"/>
    <property type="project" value="UniProtKB-ARBA"/>
</dbReference>
<feature type="region of interest" description="Disordered" evidence="25">
    <location>
        <begin position="1381"/>
        <end position="1405"/>
    </location>
</feature>
<evidence type="ECO:0000256" key="18">
    <source>
        <dbReference type="ARBA" id="ARBA00023043"/>
    </source>
</evidence>
<comment type="caution">
    <text evidence="29">The sequence shown here is derived from an EMBL/GenBank/DDBJ whole genome shotgun (WGS) entry which is preliminary data.</text>
</comment>
<dbReference type="InterPro" id="IPR036028">
    <property type="entry name" value="SH3-like_dom_sf"/>
</dbReference>
<comment type="cofactor">
    <cofactor evidence="2">
        <name>Mg(2+)</name>
        <dbReference type="ChEBI" id="CHEBI:18420"/>
    </cofactor>
</comment>
<evidence type="ECO:0000256" key="8">
    <source>
        <dbReference type="ARBA" id="ARBA00022679"/>
    </source>
</evidence>
<evidence type="ECO:0000256" key="22">
    <source>
        <dbReference type="ARBA" id="ARBA00049244"/>
    </source>
</evidence>
<evidence type="ECO:0000256" key="1">
    <source>
        <dbReference type="ARBA" id="ARBA00001936"/>
    </source>
</evidence>
<evidence type="ECO:0000259" key="26">
    <source>
        <dbReference type="PROSITE" id="PS50002"/>
    </source>
</evidence>
<dbReference type="InterPro" id="IPR002110">
    <property type="entry name" value="Ankyrin_rpt"/>
</dbReference>
<feature type="compositionally biased region" description="Polar residues" evidence="25">
    <location>
        <begin position="666"/>
        <end position="677"/>
    </location>
</feature>
<feature type="region of interest" description="Disordered" evidence="25">
    <location>
        <begin position="866"/>
        <end position="1001"/>
    </location>
</feature>
<dbReference type="Pfam" id="PF12796">
    <property type="entry name" value="Ank_2"/>
    <property type="match status" value="1"/>
</dbReference>
<feature type="compositionally biased region" description="Acidic residues" evidence="25">
    <location>
        <begin position="952"/>
        <end position="964"/>
    </location>
</feature>
<dbReference type="FunFam" id="3.40.1170.60:FF:000003">
    <property type="entry name" value="DNA polymerase eta"/>
    <property type="match status" value="1"/>
</dbReference>
<evidence type="ECO:0000256" key="5">
    <source>
        <dbReference type="ARBA" id="ARBA00012417"/>
    </source>
</evidence>
<evidence type="ECO:0000256" key="3">
    <source>
        <dbReference type="ARBA" id="ARBA00004123"/>
    </source>
</evidence>
<feature type="domain" description="UmuC" evidence="27">
    <location>
        <begin position="1241"/>
        <end position="1354"/>
    </location>
</feature>
<evidence type="ECO:0000256" key="9">
    <source>
        <dbReference type="ARBA" id="ARBA00022695"/>
    </source>
</evidence>
<evidence type="ECO:0000256" key="19">
    <source>
        <dbReference type="ARBA" id="ARBA00023204"/>
    </source>
</evidence>
<dbReference type="GO" id="GO:0003684">
    <property type="term" value="F:damaged DNA binding"/>
    <property type="evidence" value="ECO:0007669"/>
    <property type="project" value="InterPro"/>
</dbReference>
<dbReference type="PROSITE" id="PS50088">
    <property type="entry name" value="ANK_REPEAT"/>
    <property type="match status" value="2"/>
</dbReference>
<dbReference type="InterPro" id="IPR047163">
    <property type="entry name" value="ASPP1/2"/>
</dbReference>
<dbReference type="SUPFAM" id="SSF50044">
    <property type="entry name" value="SH3-domain"/>
    <property type="match status" value="1"/>
</dbReference>
<dbReference type="EMBL" id="JAINUF010000005">
    <property type="protein sequence ID" value="KAJ8361490.1"/>
    <property type="molecule type" value="Genomic_DNA"/>
</dbReference>
<dbReference type="InterPro" id="IPR041298">
    <property type="entry name" value="UBZ3"/>
</dbReference>
<evidence type="ECO:0000256" key="25">
    <source>
        <dbReference type="SAM" id="MobiDB-lite"/>
    </source>
</evidence>
<evidence type="ECO:0000256" key="14">
    <source>
        <dbReference type="ARBA" id="ARBA00022771"/>
    </source>
</evidence>
<dbReference type="InterPro" id="IPR001452">
    <property type="entry name" value="SH3_domain"/>
</dbReference>
<keyword evidence="12" id="KW-0677">Repeat</keyword>
<evidence type="ECO:0000256" key="2">
    <source>
        <dbReference type="ARBA" id="ARBA00001946"/>
    </source>
</evidence>
<dbReference type="InterPro" id="IPR001126">
    <property type="entry name" value="UmuC"/>
</dbReference>
<dbReference type="PROSITE" id="PS51907">
    <property type="entry name" value="ZF_UBZ3"/>
    <property type="match status" value="1"/>
</dbReference>
<keyword evidence="19" id="KW-0234">DNA repair</keyword>
<feature type="domain" description="SH3" evidence="26">
    <location>
        <begin position="1170"/>
        <end position="1232"/>
    </location>
</feature>
<feature type="region of interest" description="Disordered" evidence="25">
    <location>
        <begin position="1676"/>
        <end position="1796"/>
    </location>
</feature>
<dbReference type="Gene3D" id="1.25.40.20">
    <property type="entry name" value="Ankyrin repeat-containing domain"/>
    <property type="match status" value="1"/>
</dbReference>
<evidence type="ECO:0000313" key="29">
    <source>
        <dbReference type="EMBL" id="KAJ8361490.1"/>
    </source>
</evidence>
<keyword evidence="15" id="KW-0862">Zinc</keyword>
<dbReference type="Gene3D" id="3.30.1490.100">
    <property type="entry name" value="DNA polymerase, Y-family, little finger domain"/>
    <property type="match status" value="1"/>
</dbReference>
<evidence type="ECO:0000256" key="7">
    <source>
        <dbReference type="ARBA" id="ARBA00022634"/>
    </source>
</evidence>
<dbReference type="OrthoDB" id="10038642at2759"/>
<evidence type="ECO:0000256" key="24">
    <source>
        <dbReference type="PROSITE-ProRule" id="PRU00192"/>
    </source>
</evidence>
<dbReference type="GO" id="GO:0042981">
    <property type="term" value="P:regulation of apoptotic process"/>
    <property type="evidence" value="ECO:0007669"/>
    <property type="project" value="InterPro"/>
</dbReference>
<dbReference type="GO" id="GO:0006915">
    <property type="term" value="P:apoptotic process"/>
    <property type="evidence" value="ECO:0007669"/>
    <property type="project" value="UniProtKB-KW"/>
</dbReference>
<keyword evidence="18 23" id="KW-0040">ANK repeat</keyword>
<feature type="region of interest" description="Disordered" evidence="25">
    <location>
        <begin position="514"/>
        <end position="576"/>
    </location>
</feature>
<dbReference type="Gene3D" id="3.40.1170.60">
    <property type="match status" value="1"/>
</dbReference>
<evidence type="ECO:0000256" key="11">
    <source>
        <dbReference type="ARBA" id="ARBA00022723"/>
    </source>
</evidence>
<dbReference type="SMART" id="SM00248">
    <property type="entry name" value="ANK"/>
    <property type="match status" value="2"/>
</dbReference>
<evidence type="ECO:0000259" key="27">
    <source>
        <dbReference type="PROSITE" id="PS50173"/>
    </source>
</evidence>
<dbReference type="Gene3D" id="3.30.70.270">
    <property type="match status" value="2"/>
</dbReference>
<dbReference type="PROSITE" id="PS50297">
    <property type="entry name" value="ANK_REP_REGION"/>
    <property type="match status" value="2"/>
</dbReference>
<dbReference type="GO" id="GO:0006301">
    <property type="term" value="P:DNA damage tolerance"/>
    <property type="evidence" value="ECO:0007669"/>
    <property type="project" value="UniProtKB-ARBA"/>
</dbReference>
<feature type="compositionally biased region" description="Basic and acidic residues" evidence="25">
    <location>
        <begin position="453"/>
        <end position="466"/>
    </location>
</feature>
<evidence type="ECO:0000256" key="4">
    <source>
        <dbReference type="ARBA" id="ARBA00010945"/>
    </source>
</evidence>
<comment type="subcellular location">
    <subcellularLocation>
        <location evidence="3">Nucleus</location>
    </subcellularLocation>
</comment>